<dbReference type="PANTHER" id="PTHR31632">
    <property type="entry name" value="IRON TRANSPORTER FTH1"/>
    <property type="match status" value="1"/>
</dbReference>
<feature type="transmembrane region" description="Helical" evidence="6">
    <location>
        <begin position="274"/>
        <end position="290"/>
    </location>
</feature>
<comment type="caution">
    <text evidence="7">The sequence shown here is derived from an EMBL/GenBank/DDBJ whole genome shotgun (WGS) entry which is preliminary data.</text>
</comment>
<keyword evidence="3 6" id="KW-0812">Transmembrane</keyword>
<keyword evidence="4 6" id="KW-1133">Transmembrane helix</keyword>
<feature type="transmembrane region" description="Helical" evidence="6">
    <location>
        <begin position="182"/>
        <end position="204"/>
    </location>
</feature>
<proteinExistence type="inferred from homology"/>
<evidence type="ECO:0000256" key="6">
    <source>
        <dbReference type="SAM" id="Phobius"/>
    </source>
</evidence>
<evidence type="ECO:0000313" key="7">
    <source>
        <dbReference type="EMBL" id="MFC5471986.1"/>
    </source>
</evidence>
<feature type="transmembrane region" description="Helical" evidence="6">
    <location>
        <begin position="152"/>
        <end position="170"/>
    </location>
</feature>
<comment type="similarity">
    <text evidence="2">Belongs to the oxidase-dependent Fe transporter (OFeT) (TC 9.A.10.1) family.</text>
</comment>
<evidence type="ECO:0000313" key="8">
    <source>
        <dbReference type="Proteomes" id="UP001596105"/>
    </source>
</evidence>
<name>A0ABW0M342_9BACL</name>
<feature type="transmembrane region" description="Helical" evidence="6">
    <location>
        <begin position="72"/>
        <end position="93"/>
    </location>
</feature>
<gene>
    <name evidence="7" type="ORF">ACFPPD_25225</name>
</gene>
<sequence>MDVQAFLITFREALEAILIVGIILTYLGRIGQSAWGKWVWAGVCLAVVASYGVALLFQIVLTGFATMGSQNLLKIGIMLVSCGLLTHMILFMSRQSRSLQGQVESKVAAILTVGGAINMVVHSFLVVVREGVETVFFFAAITGGNIQEALESWGALSGLACAVVIGYFVFKGAKKIKVKSFFKITSVFLMMISAGLLVQAIGIMQDLGVMGTVYRTAGGEIGEVYNLTAIMPEHPIDETQYVRDTGEQPLVGGQVGIFFKAFLGYTQNPSVEEFVFYWGYYFLLFVLVGVQKKRHVRLLETAKAA</sequence>
<feature type="transmembrane region" description="Helical" evidence="6">
    <location>
        <begin position="6"/>
        <end position="27"/>
    </location>
</feature>
<feature type="transmembrane region" description="Helical" evidence="6">
    <location>
        <begin position="39"/>
        <end position="60"/>
    </location>
</feature>
<organism evidence="7 8">
    <name type="scientific">Cohnella suwonensis</name>
    <dbReference type="NCBI Taxonomy" id="696072"/>
    <lineage>
        <taxon>Bacteria</taxon>
        <taxon>Bacillati</taxon>
        <taxon>Bacillota</taxon>
        <taxon>Bacilli</taxon>
        <taxon>Bacillales</taxon>
        <taxon>Paenibacillaceae</taxon>
        <taxon>Cohnella</taxon>
    </lineage>
</organism>
<evidence type="ECO:0000256" key="3">
    <source>
        <dbReference type="ARBA" id="ARBA00022692"/>
    </source>
</evidence>
<evidence type="ECO:0000256" key="5">
    <source>
        <dbReference type="ARBA" id="ARBA00023136"/>
    </source>
</evidence>
<evidence type="ECO:0000256" key="2">
    <source>
        <dbReference type="ARBA" id="ARBA00008333"/>
    </source>
</evidence>
<dbReference type="Pfam" id="PF03239">
    <property type="entry name" value="FTR1"/>
    <property type="match status" value="1"/>
</dbReference>
<keyword evidence="8" id="KW-1185">Reference proteome</keyword>
<dbReference type="Proteomes" id="UP001596105">
    <property type="component" value="Unassembled WGS sequence"/>
</dbReference>
<evidence type="ECO:0000256" key="4">
    <source>
        <dbReference type="ARBA" id="ARBA00022989"/>
    </source>
</evidence>
<evidence type="ECO:0000256" key="1">
    <source>
        <dbReference type="ARBA" id="ARBA00004141"/>
    </source>
</evidence>
<accession>A0ABW0M342</accession>
<reference evidence="8" key="1">
    <citation type="journal article" date="2019" name="Int. J. Syst. Evol. Microbiol.">
        <title>The Global Catalogue of Microorganisms (GCM) 10K type strain sequencing project: providing services to taxonomists for standard genome sequencing and annotation.</title>
        <authorList>
            <consortium name="The Broad Institute Genomics Platform"/>
            <consortium name="The Broad Institute Genome Sequencing Center for Infectious Disease"/>
            <person name="Wu L."/>
            <person name="Ma J."/>
        </authorList>
    </citation>
    <scope>NUCLEOTIDE SEQUENCE [LARGE SCALE GENOMIC DNA]</scope>
    <source>
        <strain evidence="8">CCUG 57113</strain>
    </source>
</reference>
<dbReference type="PANTHER" id="PTHR31632:SF2">
    <property type="entry name" value="PLASMA MEMBRANE IRON PERMEASE"/>
    <property type="match status" value="1"/>
</dbReference>
<dbReference type="RefSeq" id="WP_209746943.1">
    <property type="nucleotide sequence ID" value="NZ_JBHSMH010000113.1"/>
</dbReference>
<dbReference type="EMBL" id="JBHSMH010000113">
    <property type="protein sequence ID" value="MFC5471986.1"/>
    <property type="molecule type" value="Genomic_DNA"/>
</dbReference>
<dbReference type="InterPro" id="IPR004923">
    <property type="entry name" value="FTR1/Fip1/EfeU"/>
</dbReference>
<protein>
    <submittedName>
        <fullName evidence="7">FTR1 family protein</fullName>
    </submittedName>
</protein>
<feature type="transmembrane region" description="Helical" evidence="6">
    <location>
        <begin position="105"/>
        <end position="128"/>
    </location>
</feature>
<comment type="subcellular location">
    <subcellularLocation>
        <location evidence="1">Membrane</location>
        <topology evidence="1">Multi-pass membrane protein</topology>
    </subcellularLocation>
</comment>
<keyword evidence="5 6" id="KW-0472">Membrane</keyword>